<comment type="cofactor">
    <cofactor evidence="1">
        <name>heme</name>
        <dbReference type="ChEBI" id="CHEBI:30413"/>
    </cofactor>
</comment>
<evidence type="ECO:0000313" key="9">
    <source>
        <dbReference type="RefSeq" id="XP_067170647.1"/>
    </source>
</evidence>
<keyword evidence="8" id="KW-1185">Reference proteome</keyword>
<dbReference type="InterPro" id="IPR050182">
    <property type="entry name" value="Cytochrome_P450_fam2"/>
</dbReference>
<keyword evidence="6" id="KW-0560">Oxidoreductase</keyword>
<proteinExistence type="inferred from homology"/>
<evidence type="ECO:0000256" key="6">
    <source>
        <dbReference type="RuleBase" id="RU000461"/>
    </source>
</evidence>
<evidence type="ECO:0000256" key="3">
    <source>
        <dbReference type="ARBA" id="ARBA00022617"/>
    </source>
</evidence>
<reference evidence="9" key="1">
    <citation type="submission" date="2025-08" db="UniProtKB">
        <authorList>
            <consortium name="RefSeq"/>
        </authorList>
    </citation>
    <scope>IDENTIFICATION</scope>
    <source>
        <tissue evidence="9">Blood</tissue>
    </source>
</reference>
<dbReference type="PRINTS" id="PR00463">
    <property type="entry name" value="EP450I"/>
</dbReference>
<evidence type="ECO:0000256" key="2">
    <source>
        <dbReference type="ARBA" id="ARBA00010617"/>
    </source>
</evidence>
<protein>
    <submittedName>
        <fullName evidence="9">Cytochrome P450 2A5-like</fullName>
    </submittedName>
</protein>
<sequence length="236" mass="26188">MGMGLHGAGGAPVPSASAPQDRGDPGSEFTHRNVVLSVLNVFFAGTETVSTTLRYGLLLLLKHPEVEGESGEIDREIGRERGPRLEDRRRMPYTDAVIHEIQRFADVIPLGLTRRVTRDVRLRDYAVPKGTEVIAVLSSALRDPQHFASPDAFDPGHFLDESGRFRKNEAFLPFSAGKRNCFGEMLARTELFLFFTCILQRFSCRSPMPRESLSVAPALVGFGSLPPAYRICFVPR</sequence>
<organism evidence="8 9">
    <name type="scientific">Apteryx mantelli</name>
    <name type="common">North Island brown kiwi</name>
    <dbReference type="NCBI Taxonomy" id="2696672"/>
    <lineage>
        <taxon>Eukaryota</taxon>
        <taxon>Metazoa</taxon>
        <taxon>Chordata</taxon>
        <taxon>Craniata</taxon>
        <taxon>Vertebrata</taxon>
        <taxon>Euteleostomi</taxon>
        <taxon>Archelosauria</taxon>
        <taxon>Archosauria</taxon>
        <taxon>Dinosauria</taxon>
        <taxon>Saurischia</taxon>
        <taxon>Theropoda</taxon>
        <taxon>Coelurosauria</taxon>
        <taxon>Aves</taxon>
        <taxon>Palaeognathae</taxon>
        <taxon>Apterygiformes</taxon>
        <taxon>Apterygidae</taxon>
        <taxon>Apteryx</taxon>
    </lineage>
</organism>
<evidence type="ECO:0000256" key="1">
    <source>
        <dbReference type="ARBA" id="ARBA00001971"/>
    </source>
</evidence>
<evidence type="ECO:0000256" key="7">
    <source>
        <dbReference type="SAM" id="MobiDB-lite"/>
    </source>
</evidence>
<feature type="region of interest" description="Disordered" evidence="7">
    <location>
        <begin position="1"/>
        <end position="27"/>
    </location>
</feature>
<dbReference type="Proteomes" id="UP001652627">
    <property type="component" value="Chromosome 35"/>
</dbReference>
<dbReference type="PANTHER" id="PTHR24300:SF424">
    <property type="entry name" value="CYTOCHROME P450"/>
    <property type="match status" value="1"/>
</dbReference>
<evidence type="ECO:0000256" key="5">
    <source>
        <dbReference type="ARBA" id="ARBA00023004"/>
    </source>
</evidence>
<dbReference type="SUPFAM" id="SSF48264">
    <property type="entry name" value="Cytochrome P450"/>
    <property type="match status" value="1"/>
</dbReference>
<dbReference type="PROSITE" id="PS00086">
    <property type="entry name" value="CYTOCHROME_P450"/>
    <property type="match status" value="1"/>
</dbReference>
<name>A0ABM4G0B5_9AVES</name>
<accession>A0ABM4G0B5</accession>
<comment type="similarity">
    <text evidence="2 6">Belongs to the cytochrome P450 family.</text>
</comment>
<dbReference type="Pfam" id="PF00067">
    <property type="entry name" value="p450"/>
    <property type="match status" value="1"/>
</dbReference>
<dbReference type="GeneID" id="136995007"/>
<dbReference type="InterPro" id="IPR017972">
    <property type="entry name" value="Cyt_P450_CS"/>
</dbReference>
<keyword evidence="4 6" id="KW-0479">Metal-binding</keyword>
<keyword evidence="3 6" id="KW-0349">Heme</keyword>
<keyword evidence="5 6" id="KW-0408">Iron</keyword>
<dbReference type="PANTHER" id="PTHR24300">
    <property type="entry name" value="CYTOCHROME P450 508A4-RELATED"/>
    <property type="match status" value="1"/>
</dbReference>
<gene>
    <name evidence="9" type="primary">LOC136995007</name>
</gene>
<dbReference type="InterPro" id="IPR001128">
    <property type="entry name" value="Cyt_P450"/>
</dbReference>
<dbReference type="PRINTS" id="PR00385">
    <property type="entry name" value="P450"/>
</dbReference>
<dbReference type="Gene3D" id="1.10.630.10">
    <property type="entry name" value="Cytochrome P450"/>
    <property type="match status" value="1"/>
</dbReference>
<dbReference type="InterPro" id="IPR036396">
    <property type="entry name" value="Cyt_P450_sf"/>
</dbReference>
<feature type="compositionally biased region" description="Gly residues" evidence="7">
    <location>
        <begin position="1"/>
        <end position="10"/>
    </location>
</feature>
<dbReference type="RefSeq" id="XP_067170647.1">
    <property type="nucleotide sequence ID" value="XM_067314546.1"/>
</dbReference>
<keyword evidence="6" id="KW-0503">Monooxygenase</keyword>
<evidence type="ECO:0000313" key="8">
    <source>
        <dbReference type="Proteomes" id="UP001652627"/>
    </source>
</evidence>
<evidence type="ECO:0000256" key="4">
    <source>
        <dbReference type="ARBA" id="ARBA00022723"/>
    </source>
</evidence>
<dbReference type="InterPro" id="IPR002401">
    <property type="entry name" value="Cyt_P450_E_grp-I"/>
</dbReference>